<accession>A0A067F878</accession>
<keyword evidence="1" id="KW-1133">Transmembrane helix</keyword>
<protein>
    <submittedName>
        <fullName evidence="2">Uncharacterized protein</fullName>
    </submittedName>
</protein>
<organism evidence="2 3">
    <name type="scientific">Citrus sinensis</name>
    <name type="common">Sweet orange</name>
    <name type="synonym">Citrus aurantium var. sinensis</name>
    <dbReference type="NCBI Taxonomy" id="2711"/>
    <lineage>
        <taxon>Eukaryota</taxon>
        <taxon>Viridiplantae</taxon>
        <taxon>Streptophyta</taxon>
        <taxon>Embryophyta</taxon>
        <taxon>Tracheophyta</taxon>
        <taxon>Spermatophyta</taxon>
        <taxon>Magnoliopsida</taxon>
        <taxon>eudicotyledons</taxon>
        <taxon>Gunneridae</taxon>
        <taxon>Pentapetalae</taxon>
        <taxon>rosids</taxon>
        <taxon>malvids</taxon>
        <taxon>Sapindales</taxon>
        <taxon>Rutaceae</taxon>
        <taxon>Aurantioideae</taxon>
        <taxon>Citrus</taxon>
    </lineage>
</organism>
<gene>
    <name evidence="2" type="ORF">CISIN_1g045567mg</name>
</gene>
<dbReference type="Proteomes" id="UP000027120">
    <property type="component" value="Unassembled WGS sequence"/>
</dbReference>
<feature type="transmembrane region" description="Helical" evidence="1">
    <location>
        <begin position="28"/>
        <end position="45"/>
    </location>
</feature>
<sequence>MAGPDQAAQHSTEVLHQRKSLGQCPLKMALTGFAFAGIIGYFVLYSKKKPEASALDVAKVTAGVARPENTHPRN</sequence>
<keyword evidence="3" id="KW-1185">Reference proteome</keyword>
<evidence type="ECO:0000256" key="1">
    <source>
        <dbReference type="SAM" id="Phobius"/>
    </source>
</evidence>
<reference evidence="2 3" key="1">
    <citation type="submission" date="2014-04" db="EMBL/GenBank/DDBJ databases">
        <authorList>
            <consortium name="International Citrus Genome Consortium"/>
            <person name="Gmitter F."/>
            <person name="Chen C."/>
            <person name="Farmerie W."/>
            <person name="Harkins T."/>
            <person name="Desany B."/>
            <person name="Mohiuddin M."/>
            <person name="Kodira C."/>
            <person name="Borodovsky M."/>
            <person name="Lomsadze A."/>
            <person name="Burns P."/>
            <person name="Jenkins J."/>
            <person name="Prochnik S."/>
            <person name="Shu S."/>
            <person name="Chapman J."/>
            <person name="Pitluck S."/>
            <person name="Schmutz J."/>
            <person name="Rokhsar D."/>
        </authorList>
    </citation>
    <scope>NUCLEOTIDE SEQUENCE</scope>
</reference>
<proteinExistence type="predicted"/>
<evidence type="ECO:0000313" key="2">
    <source>
        <dbReference type="EMBL" id="KDO59391.1"/>
    </source>
</evidence>
<name>A0A067F878_CITSI</name>
<dbReference type="AlphaFoldDB" id="A0A067F878"/>
<evidence type="ECO:0000313" key="3">
    <source>
        <dbReference type="Proteomes" id="UP000027120"/>
    </source>
</evidence>
<dbReference type="SMR" id="A0A067F878"/>
<keyword evidence="1" id="KW-0812">Transmembrane</keyword>
<keyword evidence="1" id="KW-0472">Membrane</keyword>
<dbReference type="EMBL" id="KK784940">
    <property type="protein sequence ID" value="KDO59391.1"/>
    <property type="molecule type" value="Genomic_DNA"/>
</dbReference>